<keyword evidence="6" id="KW-0963">Cytoplasm</keyword>
<evidence type="ECO:0000313" key="9">
    <source>
        <dbReference type="Proteomes" id="UP001055460"/>
    </source>
</evidence>
<name>A0A9Q9DBH8_ENSAD</name>
<dbReference type="InterPro" id="IPR012795">
    <property type="entry name" value="tRNA_Ile_lys_synt_N"/>
</dbReference>
<evidence type="ECO:0000259" key="7">
    <source>
        <dbReference type="Pfam" id="PF01171"/>
    </source>
</evidence>
<keyword evidence="2 6" id="KW-0819">tRNA processing</keyword>
<dbReference type="GO" id="GO:0032267">
    <property type="term" value="F:tRNA(Ile)-lysidine synthase activity"/>
    <property type="evidence" value="ECO:0007669"/>
    <property type="project" value="UniProtKB-EC"/>
</dbReference>
<evidence type="ECO:0000256" key="2">
    <source>
        <dbReference type="ARBA" id="ARBA00022694"/>
    </source>
</evidence>
<dbReference type="PANTHER" id="PTHR43033:SF1">
    <property type="entry name" value="TRNA(ILE)-LYSIDINE SYNTHASE-RELATED"/>
    <property type="match status" value="1"/>
</dbReference>
<dbReference type="EMBL" id="CP098807">
    <property type="protein sequence ID" value="USJ25359.1"/>
    <property type="molecule type" value="Genomic_DNA"/>
</dbReference>
<dbReference type="InterPro" id="IPR012094">
    <property type="entry name" value="tRNA_Ile_lys_synt"/>
</dbReference>
<accession>A0A9Q9DBH8</accession>
<dbReference type="RefSeq" id="WP_090299776.1">
    <property type="nucleotide sequence ID" value="NZ_CAXURO020000001.1"/>
</dbReference>
<reference evidence="8" key="1">
    <citation type="submission" date="2022-06" db="EMBL/GenBank/DDBJ databases">
        <title>Physiological and biochemical characterization and genomic elucidation of a strain of the genus Ensifer adhaerens M8 that combines arsenic oxidation and chromium reduction.</title>
        <authorList>
            <person name="Li X."/>
            <person name="Yu c."/>
        </authorList>
    </citation>
    <scope>NUCLEOTIDE SEQUENCE</scope>
    <source>
        <strain evidence="8">M8</strain>
    </source>
</reference>
<comment type="catalytic activity">
    <reaction evidence="5 6">
        <text>cytidine(34) in tRNA(Ile2) + L-lysine + ATP = lysidine(34) in tRNA(Ile2) + AMP + diphosphate + H(+)</text>
        <dbReference type="Rhea" id="RHEA:43744"/>
        <dbReference type="Rhea" id="RHEA-COMP:10625"/>
        <dbReference type="Rhea" id="RHEA-COMP:10670"/>
        <dbReference type="ChEBI" id="CHEBI:15378"/>
        <dbReference type="ChEBI" id="CHEBI:30616"/>
        <dbReference type="ChEBI" id="CHEBI:32551"/>
        <dbReference type="ChEBI" id="CHEBI:33019"/>
        <dbReference type="ChEBI" id="CHEBI:82748"/>
        <dbReference type="ChEBI" id="CHEBI:83665"/>
        <dbReference type="ChEBI" id="CHEBI:456215"/>
        <dbReference type="EC" id="6.3.4.19"/>
    </reaction>
</comment>
<gene>
    <name evidence="6 8" type="primary">tilS</name>
    <name evidence="8" type="ORF">NE863_14525</name>
</gene>
<dbReference type="OrthoDB" id="9807403at2"/>
<dbReference type="Gene3D" id="3.40.50.620">
    <property type="entry name" value="HUPs"/>
    <property type="match status" value="1"/>
</dbReference>
<dbReference type="Pfam" id="PF01171">
    <property type="entry name" value="ATP_bind_3"/>
    <property type="match status" value="1"/>
</dbReference>
<dbReference type="GO" id="GO:0006400">
    <property type="term" value="P:tRNA modification"/>
    <property type="evidence" value="ECO:0007669"/>
    <property type="project" value="UniProtKB-UniRule"/>
</dbReference>
<feature type="binding site" evidence="6">
    <location>
        <begin position="8"/>
        <end position="13"/>
    </location>
    <ligand>
        <name>ATP</name>
        <dbReference type="ChEBI" id="CHEBI:30616"/>
    </ligand>
</feature>
<dbReference type="GO" id="GO:0005524">
    <property type="term" value="F:ATP binding"/>
    <property type="evidence" value="ECO:0007669"/>
    <property type="project" value="UniProtKB-UniRule"/>
</dbReference>
<comment type="function">
    <text evidence="6">Ligates lysine onto the cytidine present at position 34 of the AUA codon-specific tRNA(Ile) that contains the anticodon CAU, in an ATP-dependent manner. Cytidine is converted to lysidine, thus changing the amino acid specificity of the tRNA from methionine to isoleucine.</text>
</comment>
<dbReference type="EC" id="6.3.4.19" evidence="6"/>
<keyword evidence="3 6" id="KW-0547">Nucleotide-binding</keyword>
<dbReference type="SUPFAM" id="SSF52402">
    <property type="entry name" value="Adenine nucleotide alpha hydrolases-like"/>
    <property type="match status" value="1"/>
</dbReference>
<evidence type="ECO:0000256" key="5">
    <source>
        <dbReference type="ARBA" id="ARBA00048539"/>
    </source>
</evidence>
<comment type="domain">
    <text evidence="6">The N-terminal region contains the highly conserved SGGXDS motif, predicted to be a P-loop motif involved in ATP binding.</text>
</comment>
<proteinExistence type="inferred from homology"/>
<keyword evidence="1 6" id="KW-0436">Ligase</keyword>
<dbReference type="CDD" id="cd01992">
    <property type="entry name" value="TilS_N"/>
    <property type="match status" value="1"/>
</dbReference>
<dbReference type="AlphaFoldDB" id="A0A9Q9DBH8"/>
<evidence type="ECO:0000256" key="4">
    <source>
        <dbReference type="ARBA" id="ARBA00022840"/>
    </source>
</evidence>
<dbReference type="InterPro" id="IPR011063">
    <property type="entry name" value="TilS/TtcA_N"/>
</dbReference>
<evidence type="ECO:0000256" key="1">
    <source>
        <dbReference type="ARBA" id="ARBA00022598"/>
    </source>
</evidence>
<sequence length="421" mass="45340">MRILVAVSGGSDSKGLLLALNEAIEASDPNRFSLAACTVDHALRPESAAEAKGVAAFCASIGVPHLIKRWNGPKPLTGIQAAAREARYRLLADAAERLGAGCIVTGHTSDDQRETILMRMQRAQGPGASGMASATLYDRRIWVLRPFLDLDRASIRAYLATRDVTWFDDPSNANPTFERVRVRAELAQSPRAEEGVWDAGARARSSARAAAFITRHVRVHAGLVVEIPLALGDHRDNVDWQRALLALVAVVGGRAHIPAADTVKRVAAFLRETTLGRMTAGRCVFDRRASGLYLYREARGLTTLTLAGGETATWDGRFHVRNGGSAPISVAAEGRGGPQQQRLIAAGLPPGVAGRATLTAPRVRSENGESVASITIEPRIGLYDTFLPGFDRIMADRIAGLFGREPYPPPPVHDLLTEMER</sequence>
<dbReference type="GO" id="GO:0005737">
    <property type="term" value="C:cytoplasm"/>
    <property type="evidence" value="ECO:0007669"/>
    <property type="project" value="UniProtKB-SubCell"/>
</dbReference>
<dbReference type="PANTHER" id="PTHR43033">
    <property type="entry name" value="TRNA(ILE)-LYSIDINE SYNTHASE-RELATED"/>
    <property type="match status" value="1"/>
</dbReference>
<dbReference type="NCBIfam" id="TIGR02432">
    <property type="entry name" value="lysidine_TilS_N"/>
    <property type="match status" value="1"/>
</dbReference>
<dbReference type="InterPro" id="IPR014729">
    <property type="entry name" value="Rossmann-like_a/b/a_fold"/>
</dbReference>
<keyword evidence="4 6" id="KW-0067">ATP-binding</keyword>
<comment type="subcellular location">
    <subcellularLocation>
        <location evidence="6">Cytoplasm</location>
    </subcellularLocation>
</comment>
<evidence type="ECO:0000256" key="6">
    <source>
        <dbReference type="HAMAP-Rule" id="MF_01161"/>
    </source>
</evidence>
<protein>
    <recommendedName>
        <fullName evidence="6">tRNA(Ile)-lysidine synthase</fullName>
        <ecNumber evidence="6">6.3.4.19</ecNumber>
    </recommendedName>
    <alternativeName>
        <fullName evidence="6">tRNA(Ile)-2-lysyl-cytidine synthase</fullName>
    </alternativeName>
    <alternativeName>
        <fullName evidence="6">tRNA(Ile)-lysidine synthetase</fullName>
    </alternativeName>
</protein>
<dbReference type="Proteomes" id="UP001055460">
    <property type="component" value="Chromosome"/>
</dbReference>
<comment type="similarity">
    <text evidence="6">Belongs to the tRNA(Ile)-lysidine synthase family.</text>
</comment>
<feature type="domain" description="tRNA(Ile)-lysidine/2-thiocytidine synthase N-terminal" evidence="7">
    <location>
        <begin position="3"/>
        <end position="184"/>
    </location>
</feature>
<evidence type="ECO:0000313" key="8">
    <source>
        <dbReference type="EMBL" id="USJ25359.1"/>
    </source>
</evidence>
<organism evidence="8 9">
    <name type="scientific">Ensifer adhaerens</name>
    <name type="common">Sinorhizobium morelense</name>
    <dbReference type="NCBI Taxonomy" id="106592"/>
    <lineage>
        <taxon>Bacteria</taxon>
        <taxon>Pseudomonadati</taxon>
        <taxon>Pseudomonadota</taxon>
        <taxon>Alphaproteobacteria</taxon>
        <taxon>Hyphomicrobiales</taxon>
        <taxon>Rhizobiaceae</taxon>
        <taxon>Sinorhizobium/Ensifer group</taxon>
        <taxon>Ensifer</taxon>
    </lineage>
</organism>
<evidence type="ECO:0000256" key="3">
    <source>
        <dbReference type="ARBA" id="ARBA00022741"/>
    </source>
</evidence>
<dbReference type="HAMAP" id="MF_01161">
    <property type="entry name" value="tRNA_Ile_lys_synt"/>
    <property type="match status" value="1"/>
</dbReference>